<evidence type="ECO:0000313" key="2">
    <source>
        <dbReference type="Proteomes" id="UP001369815"/>
    </source>
</evidence>
<reference evidence="1 2" key="1">
    <citation type="journal article" date="2024" name="Front Chem Biol">
        <title>Unveiling the potential of Daldinia eschscholtzii MFLUCC 19-0629 through bioactivity and bioinformatics studies for enhanced sustainable agriculture production.</title>
        <authorList>
            <person name="Brooks S."/>
            <person name="Weaver J.A."/>
            <person name="Klomchit A."/>
            <person name="Alharthi S.A."/>
            <person name="Onlamun T."/>
            <person name="Nurani R."/>
            <person name="Vong T.K."/>
            <person name="Alberti F."/>
            <person name="Greco C."/>
        </authorList>
    </citation>
    <scope>NUCLEOTIDE SEQUENCE [LARGE SCALE GENOMIC DNA]</scope>
    <source>
        <strain evidence="1">MFLUCC 19-0629</strain>
    </source>
</reference>
<gene>
    <name evidence="1" type="ORF">Daesc_009911</name>
</gene>
<organism evidence="1 2">
    <name type="scientific">Daldinia eschscholtzii</name>
    <dbReference type="NCBI Taxonomy" id="292717"/>
    <lineage>
        <taxon>Eukaryota</taxon>
        <taxon>Fungi</taxon>
        <taxon>Dikarya</taxon>
        <taxon>Ascomycota</taxon>
        <taxon>Pezizomycotina</taxon>
        <taxon>Sordariomycetes</taxon>
        <taxon>Xylariomycetidae</taxon>
        <taxon>Xylariales</taxon>
        <taxon>Hypoxylaceae</taxon>
        <taxon>Daldinia</taxon>
    </lineage>
</organism>
<evidence type="ECO:0000313" key="1">
    <source>
        <dbReference type="EMBL" id="KAK6948147.1"/>
    </source>
</evidence>
<accession>A0AAX6M703</accession>
<comment type="caution">
    <text evidence="1">The sequence shown here is derived from an EMBL/GenBank/DDBJ whole genome shotgun (WGS) entry which is preliminary data.</text>
</comment>
<keyword evidence="2" id="KW-1185">Reference proteome</keyword>
<protein>
    <submittedName>
        <fullName evidence="1">Uncharacterized protein</fullName>
    </submittedName>
</protein>
<proteinExistence type="predicted"/>
<sequence length="207" mass="23213">MLRPLYRILARHLADRTDIEAASSIAVLTDAIEAHILERLRNWDNWDVSGPQPTLWALMMDMLRSIVVQLLLICPREIYTDIDLSTSRFEKLAETSASLHDSLALLRDVRAHVGDKLYCVIEGIQKIDEPDDLAHSAALEAILLEFRSHISLLVSNTSLGSHIPRKTVKACFTSDGPTVVLTVMERQGQVVKIKGTGYANIEEHNYN</sequence>
<dbReference type="Proteomes" id="UP001369815">
    <property type="component" value="Unassembled WGS sequence"/>
</dbReference>
<name>A0AAX6M703_9PEZI</name>
<dbReference type="EMBL" id="JBANMG010000010">
    <property type="protein sequence ID" value="KAK6948147.1"/>
    <property type="molecule type" value="Genomic_DNA"/>
</dbReference>
<dbReference type="AlphaFoldDB" id="A0AAX6M703"/>